<sequence>MSNGVRVIRSLLDTDLYKLTMQAAIHANYPGVDCEFELTNRTPSKKLNKAGFEWFKRELGYLGDLRFTDAEIEYLQNELEYLGTAHFEWLKNVRLNPAEELIVKSEVDEEGMVGISLRARGAWDIVTLYEIPVLSLLSEAYFRFVDRIWCIDGNVVAQCTNNGIVKEVAFDIVEEQGVRKASKLVANGCQFSEFGTRRRRSFDVQYAVICGLVRGSNVDGKGRLLGTSNVLMAKEFKIPPIGTVGHEWMMGIGAIEANRCGNYDGYLHANRISMERYLSVVGPKHMGLALTDTYGTENYLKDFKEPFVDYYIGVRQDSGDPTDYARKVSKWYSDRGYVGDKSKIICFSDSLNVEKCIRLQKLCDEELELKPIFGIGTNLTNDFDSEPMNIVMKLIKCGGGFAIKLSDNVGKHMGDELTILKVKERLGYVDTEWEGGNEEHRWGK</sequence>
<evidence type="ECO:0000259" key="10">
    <source>
        <dbReference type="Pfam" id="PF17767"/>
    </source>
</evidence>
<feature type="domain" description="Nicotinate/nicotinamide phosphoribosyltransferase" evidence="9">
    <location>
        <begin position="189"/>
        <end position="425"/>
    </location>
</feature>
<dbReference type="GO" id="GO:0034355">
    <property type="term" value="P:NAD+ biosynthetic process via the salvage pathway"/>
    <property type="evidence" value="ECO:0007669"/>
    <property type="project" value="TreeGrafter"/>
</dbReference>
<keyword evidence="12" id="KW-1185">Reference proteome</keyword>
<evidence type="ECO:0000313" key="12">
    <source>
        <dbReference type="Proteomes" id="UP000307173"/>
    </source>
</evidence>
<dbReference type="UniPathway" id="UPA00253">
    <property type="reaction ID" value="UER00457"/>
</dbReference>
<comment type="pathway">
    <text evidence="1 8">Cofactor biosynthesis; NAD(+) biosynthesis; nicotinate D-ribonucleotide from nicotinate: step 1/1.</text>
</comment>
<evidence type="ECO:0000256" key="3">
    <source>
        <dbReference type="ARBA" id="ARBA00013236"/>
    </source>
</evidence>
<dbReference type="OrthoDB" id="193380at2759"/>
<keyword evidence="5 8" id="KW-0436">Ligase</keyword>
<reference evidence="11 12" key="1">
    <citation type="journal article" date="2019" name="Front. Genet.">
        <title>Whole-Genome Sequencing of the Opportunistic Yeast Pathogen Candida inconspicua Uncovers Its Hybrid Origin.</title>
        <authorList>
            <person name="Mixao V."/>
            <person name="Hansen A.P."/>
            <person name="Saus E."/>
            <person name="Boekhout T."/>
            <person name="Lass-Florl C."/>
            <person name="Gabaldon T."/>
        </authorList>
    </citation>
    <scope>NUCLEOTIDE SEQUENCE [LARGE SCALE GENOMIC DNA]</scope>
    <source>
        <strain evidence="11 12">CBS 180</strain>
    </source>
</reference>
<comment type="caution">
    <text evidence="11">The sequence shown here is derived from an EMBL/GenBank/DDBJ whole genome shotgun (WGS) entry which is preliminary data.</text>
</comment>
<evidence type="ECO:0000256" key="7">
    <source>
        <dbReference type="ARBA" id="ARBA00048668"/>
    </source>
</evidence>
<dbReference type="EC" id="6.3.4.21" evidence="3 8"/>
<feature type="domain" description="Nicotinate phosphoribosyltransferase N-terminal" evidence="10">
    <location>
        <begin position="12"/>
        <end position="138"/>
    </location>
</feature>
<accession>A0A4T0X3A9</accession>
<dbReference type="NCBIfam" id="TIGR01514">
    <property type="entry name" value="NAPRTase"/>
    <property type="match status" value="1"/>
</dbReference>
<dbReference type="EMBL" id="SELW01000280">
    <property type="protein sequence ID" value="TID29665.1"/>
    <property type="molecule type" value="Genomic_DNA"/>
</dbReference>
<comment type="function">
    <text evidence="8">Catalyzes the synthesis of beta-nicotinate D-ribonucleotide from nicotinate and 5-phospho-D-ribose 1-phosphate at the expense of ATP.</text>
</comment>
<dbReference type="PIRSF" id="PIRSF000484">
    <property type="entry name" value="NAPRT"/>
    <property type="match status" value="1"/>
</dbReference>
<keyword evidence="6 8" id="KW-0662">Pyridine nucleotide biosynthesis</keyword>
<gene>
    <name evidence="11" type="ORF">CANINC_001784</name>
</gene>
<dbReference type="SUPFAM" id="SSF54675">
    <property type="entry name" value="Nicotinate/Quinolinate PRTase N-terminal domain-like"/>
    <property type="match status" value="1"/>
</dbReference>
<evidence type="ECO:0000256" key="2">
    <source>
        <dbReference type="ARBA" id="ARBA00010897"/>
    </source>
</evidence>
<protein>
    <recommendedName>
        <fullName evidence="3 8">Nicotinate phosphoribosyltransferase</fullName>
        <ecNumber evidence="3 8">6.3.4.21</ecNumber>
    </recommendedName>
</protein>
<dbReference type="GO" id="GO:0004516">
    <property type="term" value="F:nicotinate phosphoribosyltransferase activity"/>
    <property type="evidence" value="ECO:0007669"/>
    <property type="project" value="UniProtKB-UniRule"/>
</dbReference>
<organism evidence="11 12">
    <name type="scientific">Pichia inconspicua</name>
    <dbReference type="NCBI Taxonomy" id="52247"/>
    <lineage>
        <taxon>Eukaryota</taxon>
        <taxon>Fungi</taxon>
        <taxon>Dikarya</taxon>
        <taxon>Ascomycota</taxon>
        <taxon>Saccharomycotina</taxon>
        <taxon>Pichiomycetes</taxon>
        <taxon>Pichiales</taxon>
        <taxon>Pichiaceae</taxon>
        <taxon>Pichia</taxon>
    </lineage>
</organism>
<dbReference type="PANTHER" id="PTHR11098:SF1">
    <property type="entry name" value="NICOTINATE PHOSPHORIBOSYLTRANSFERASE"/>
    <property type="match status" value="1"/>
</dbReference>
<dbReference type="InterPro" id="IPR007229">
    <property type="entry name" value="Nic_PRibTrfase-Fam"/>
</dbReference>
<dbReference type="InterPro" id="IPR040727">
    <property type="entry name" value="NAPRTase_N"/>
</dbReference>
<evidence type="ECO:0000256" key="8">
    <source>
        <dbReference type="RuleBase" id="RU003838"/>
    </source>
</evidence>
<dbReference type="InterPro" id="IPR041525">
    <property type="entry name" value="N/Namide_PRibTrfase"/>
</dbReference>
<evidence type="ECO:0000313" key="11">
    <source>
        <dbReference type="EMBL" id="TID29665.1"/>
    </source>
</evidence>
<evidence type="ECO:0000256" key="6">
    <source>
        <dbReference type="ARBA" id="ARBA00022642"/>
    </source>
</evidence>
<dbReference type="SUPFAM" id="SSF51690">
    <property type="entry name" value="Nicotinate/Quinolinate PRTase C-terminal domain-like"/>
    <property type="match status" value="1"/>
</dbReference>
<evidence type="ECO:0000259" key="9">
    <source>
        <dbReference type="Pfam" id="PF04095"/>
    </source>
</evidence>
<name>A0A4T0X3A9_9ASCO</name>
<evidence type="ECO:0000256" key="1">
    <source>
        <dbReference type="ARBA" id="ARBA00004952"/>
    </source>
</evidence>
<proteinExistence type="inferred from homology"/>
<dbReference type="InterPro" id="IPR006406">
    <property type="entry name" value="Nic_PRibTrfase"/>
</dbReference>
<dbReference type="InterPro" id="IPR036068">
    <property type="entry name" value="Nicotinate_pribotase-like_C"/>
</dbReference>
<dbReference type="Proteomes" id="UP000307173">
    <property type="component" value="Unassembled WGS sequence"/>
</dbReference>
<dbReference type="PANTHER" id="PTHR11098">
    <property type="entry name" value="NICOTINATE PHOSPHORIBOSYLTRANSFERASE"/>
    <property type="match status" value="1"/>
</dbReference>
<dbReference type="GO" id="GO:0005829">
    <property type="term" value="C:cytosol"/>
    <property type="evidence" value="ECO:0007669"/>
    <property type="project" value="TreeGrafter"/>
</dbReference>
<dbReference type="STRING" id="52247.A0A4T0X3A9"/>
<evidence type="ECO:0000256" key="4">
    <source>
        <dbReference type="ARBA" id="ARBA00022553"/>
    </source>
</evidence>
<comment type="catalytic activity">
    <reaction evidence="7 8">
        <text>5-phospho-alpha-D-ribose 1-diphosphate + nicotinate + ATP + H2O = nicotinate beta-D-ribonucleotide + ADP + phosphate + diphosphate</text>
        <dbReference type="Rhea" id="RHEA:36163"/>
        <dbReference type="ChEBI" id="CHEBI:15377"/>
        <dbReference type="ChEBI" id="CHEBI:30616"/>
        <dbReference type="ChEBI" id="CHEBI:32544"/>
        <dbReference type="ChEBI" id="CHEBI:33019"/>
        <dbReference type="ChEBI" id="CHEBI:43474"/>
        <dbReference type="ChEBI" id="CHEBI:57502"/>
        <dbReference type="ChEBI" id="CHEBI:58017"/>
        <dbReference type="ChEBI" id="CHEBI:456216"/>
        <dbReference type="EC" id="6.3.4.21"/>
    </reaction>
</comment>
<comment type="PTM">
    <text evidence="8">Transiently phosphorylated on a His residue during the reaction cycle. Phosphorylation strongly increases the affinity for substrates and increases the rate of nicotinate D-ribonucleotide production. Dephosphorylation regenerates the low-affinity form of the enzyme, leading to product release.</text>
</comment>
<dbReference type="Pfam" id="PF17767">
    <property type="entry name" value="NAPRTase_N"/>
    <property type="match status" value="1"/>
</dbReference>
<evidence type="ECO:0000256" key="5">
    <source>
        <dbReference type="ARBA" id="ARBA00022598"/>
    </source>
</evidence>
<dbReference type="AlphaFoldDB" id="A0A4T0X3A9"/>
<keyword evidence="4" id="KW-0597">Phosphoprotein</keyword>
<comment type="similarity">
    <text evidence="2 8">Belongs to the NAPRTase family.</text>
</comment>
<dbReference type="Pfam" id="PF04095">
    <property type="entry name" value="NAPRTase"/>
    <property type="match status" value="1"/>
</dbReference>
<dbReference type="Gene3D" id="3.20.140.10">
    <property type="entry name" value="nicotinate phosphoribosyltransferase"/>
    <property type="match status" value="1"/>
</dbReference>